<proteinExistence type="predicted"/>
<dbReference type="Ensembl" id="ENSNNAT00000010073.1">
    <property type="protein sequence ID" value="ENSNNAP00000009607.1"/>
    <property type="gene ID" value="ENSNNAG00000006419.1"/>
</dbReference>
<protein>
    <submittedName>
        <fullName evidence="1">Uncharacterized protein</fullName>
    </submittedName>
</protein>
<organism evidence="1 2">
    <name type="scientific">Naja naja</name>
    <name type="common">Indian cobra</name>
    <dbReference type="NCBI Taxonomy" id="35670"/>
    <lineage>
        <taxon>Eukaryota</taxon>
        <taxon>Metazoa</taxon>
        <taxon>Chordata</taxon>
        <taxon>Craniata</taxon>
        <taxon>Vertebrata</taxon>
        <taxon>Euteleostomi</taxon>
        <taxon>Lepidosauria</taxon>
        <taxon>Squamata</taxon>
        <taxon>Bifurcata</taxon>
        <taxon>Unidentata</taxon>
        <taxon>Episquamata</taxon>
        <taxon>Toxicofera</taxon>
        <taxon>Serpentes</taxon>
        <taxon>Colubroidea</taxon>
        <taxon>Elapidae</taxon>
        <taxon>Elapinae</taxon>
        <taxon>Naja</taxon>
    </lineage>
</organism>
<reference evidence="1" key="1">
    <citation type="submission" date="2025-08" db="UniProtKB">
        <authorList>
            <consortium name="Ensembl"/>
        </authorList>
    </citation>
    <scope>IDENTIFICATION</scope>
</reference>
<evidence type="ECO:0000313" key="1">
    <source>
        <dbReference type="Ensembl" id="ENSNNAP00000009607.1"/>
    </source>
</evidence>
<evidence type="ECO:0000313" key="2">
    <source>
        <dbReference type="Proteomes" id="UP000694559"/>
    </source>
</evidence>
<accession>A0A8C6X6C3</accession>
<reference evidence="1" key="2">
    <citation type="submission" date="2025-09" db="UniProtKB">
        <authorList>
            <consortium name="Ensembl"/>
        </authorList>
    </citation>
    <scope>IDENTIFICATION</scope>
</reference>
<sequence>MQEIQKIQLPREVHIRFMKKAIKTQILQMAREKTLKYKDKEIVVLKQVPRRVREMRREYQFLTKILLKKVLITGG</sequence>
<dbReference type="OrthoDB" id="9050469at2759"/>
<keyword evidence="2" id="KW-1185">Reference proteome</keyword>
<dbReference type="GeneTree" id="ENSGT00960000187359"/>
<dbReference type="Proteomes" id="UP000694559">
    <property type="component" value="Unplaced"/>
</dbReference>
<dbReference type="AlphaFoldDB" id="A0A8C6X6C3"/>
<name>A0A8C6X6C3_NAJNA</name>